<evidence type="ECO:0000313" key="2">
    <source>
        <dbReference type="Proteomes" id="UP000036771"/>
    </source>
</evidence>
<comment type="caution">
    <text evidence="1">The sequence shown here is derived from an EMBL/GenBank/DDBJ whole genome shotgun (WGS) entry which is preliminary data.</text>
</comment>
<organism evidence="1 2">
    <name type="scientific">Caedimonas varicaedens</name>
    <dbReference type="NCBI Taxonomy" id="1629334"/>
    <lineage>
        <taxon>Bacteria</taxon>
        <taxon>Pseudomonadati</taxon>
        <taxon>Pseudomonadota</taxon>
        <taxon>Alphaproteobacteria</taxon>
        <taxon>Holosporales</taxon>
        <taxon>Caedimonadaceae</taxon>
        <taxon>Caedimonas</taxon>
    </lineage>
</organism>
<gene>
    <name evidence="1" type="ORF">Cva_00757</name>
</gene>
<dbReference type="Proteomes" id="UP000036771">
    <property type="component" value="Unassembled WGS sequence"/>
</dbReference>
<evidence type="ECO:0000313" key="1">
    <source>
        <dbReference type="EMBL" id="GAO98109.1"/>
    </source>
</evidence>
<dbReference type="STRING" id="1629334.Cva_00757"/>
<reference evidence="1 2" key="1">
    <citation type="submission" date="2015-03" db="EMBL/GenBank/DDBJ databases">
        <title>Caedibacter varicaedens, whole genome shotgun sequence.</title>
        <authorList>
            <person name="Suzuki H."/>
            <person name="Dapper A.L."/>
            <person name="Gibson A.K."/>
            <person name="Jackson C."/>
            <person name="Lee H."/>
            <person name="Pejaver V.R."/>
            <person name="Doak T."/>
            <person name="Lynch M."/>
        </authorList>
    </citation>
    <scope>NUCLEOTIDE SEQUENCE [LARGE SCALE GENOMIC DNA]</scope>
</reference>
<sequence>MPSRIYPLSFLPGIKKDGTSFASRHYLDGLWCRFQRGLPRKMGGYQEIISVPERPRGMLIVPDGNDFRVIVGHRRGIGHFLMNEEGTALGGIIDRTPDGFVASDQNTWQFQTLYTPATNTGWLIAHATPSLDNIASPVETPVYAGNLYEDTPLEPLKLEDGTPLLASGGIVVLSPYLLVFSNGGFIRWSKAGDSFTFPLQNFAVVCSRKIVRGMPARGGNGSPAGLLWSLDSLLRVTFHPDSDGTPNFRFDTLTSESSILSANSVVEYDGLYFWAGVDRFLFYNGVVQEVPNILNLDWFYVNTPTSGVNYDQRQKVWATKIPQYGEIWWFYPSGTAEECDRAVIFNVREKCWYSTDIEVDDGLEPVRGRGCGYFEQVFADPVWASSHAEDGAYTIWKQETGIDKVWTDGTVEAIPSYVRTGDLSWCGIGPEGNWTGVDRKVSLERIEPDFKMTGSLRVSAYSREYAQAPLKKTFLSFFKNDTQKIDTRIQAREMSLLFGSLEAGTSWEMGQVLLTLAVGDGRA</sequence>
<protein>
    <submittedName>
        <fullName evidence="1">Uncharacterized protein</fullName>
    </submittedName>
</protein>
<dbReference type="AlphaFoldDB" id="A0A0K8ME16"/>
<keyword evidence="2" id="KW-1185">Reference proteome</keyword>
<name>A0A0K8ME16_9PROT</name>
<proteinExistence type="predicted"/>
<dbReference type="OrthoDB" id="8175892at2"/>
<accession>A0A0K8ME16</accession>
<dbReference type="EMBL" id="BBVC01000024">
    <property type="protein sequence ID" value="GAO98109.1"/>
    <property type="molecule type" value="Genomic_DNA"/>
</dbReference>